<dbReference type="AlphaFoldDB" id="A0A328UFJ2"/>
<dbReference type="InterPro" id="IPR008454">
    <property type="entry name" value="Collagen-bd_Cna-like_B-typ_dom"/>
</dbReference>
<feature type="domain" description="DUF7601" evidence="5">
    <location>
        <begin position="823"/>
        <end position="925"/>
    </location>
</feature>
<keyword evidence="2" id="KW-0812">Transmembrane</keyword>
<keyword evidence="2" id="KW-1133">Transmembrane helix</keyword>
<evidence type="ECO:0000313" key="7">
    <source>
        <dbReference type="Proteomes" id="UP000249377"/>
    </source>
</evidence>
<dbReference type="SUPFAM" id="SSF51126">
    <property type="entry name" value="Pectin lyase-like"/>
    <property type="match status" value="1"/>
</dbReference>
<protein>
    <recommendedName>
        <fullName evidence="8">CNA-B domain-containing protein</fullName>
    </recommendedName>
</protein>
<evidence type="ECO:0000313" key="6">
    <source>
        <dbReference type="EMBL" id="RAQ29190.1"/>
    </source>
</evidence>
<dbReference type="Pfam" id="PF05738">
    <property type="entry name" value="Cna_B"/>
    <property type="match status" value="1"/>
</dbReference>
<dbReference type="CDD" id="cd00222">
    <property type="entry name" value="CollagenBindB"/>
    <property type="match status" value="1"/>
</dbReference>
<proteinExistence type="predicted"/>
<evidence type="ECO:0000256" key="3">
    <source>
        <dbReference type="SAM" id="SignalP"/>
    </source>
</evidence>
<name>A0A328UFJ2_9FIRM</name>
<evidence type="ECO:0000259" key="4">
    <source>
        <dbReference type="Pfam" id="PF05738"/>
    </source>
</evidence>
<dbReference type="Pfam" id="PF24547">
    <property type="entry name" value="DUF7601"/>
    <property type="match status" value="2"/>
</dbReference>
<gene>
    <name evidence="6" type="ORF">DPQ25_06785</name>
</gene>
<dbReference type="SMART" id="SM00710">
    <property type="entry name" value="PbH1"/>
    <property type="match status" value="4"/>
</dbReference>
<dbReference type="RefSeq" id="WP_112332421.1">
    <property type="nucleotide sequence ID" value="NZ_QLYR01000003.1"/>
</dbReference>
<feature type="domain" description="CNA-B" evidence="4">
    <location>
        <begin position="722"/>
        <end position="815"/>
    </location>
</feature>
<feature type="transmembrane region" description="Helical" evidence="2">
    <location>
        <begin position="1085"/>
        <end position="1104"/>
    </location>
</feature>
<keyword evidence="7" id="KW-1185">Reference proteome</keyword>
<evidence type="ECO:0000256" key="2">
    <source>
        <dbReference type="SAM" id="Phobius"/>
    </source>
</evidence>
<dbReference type="InterPro" id="IPR011050">
    <property type="entry name" value="Pectin_lyase_fold/virulence"/>
</dbReference>
<feature type="chain" id="PRO_5039522437" description="CNA-B domain-containing protein" evidence="3">
    <location>
        <begin position="31"/>
        <end position="1119"/>
    </location>
</feature>
<sequence>MRQRTHVKMARIVSLSLCAVILFSFANALALVKNNSGKKQEISAWSWGEGDGLSYAAEDSRWVISAARNAGEAPLTRAELEKMLPQEISVRVASTENSMWTAGGIVDEVGKTALSTAENLPVTWDLSDFSDEEMYEGEYTAKAVLPAGYALLHGLAAPSVTVVAKGIRQQEPTGAASTYDELVAAIAATRAGTPATIVVENDFTLTESVVIPAGKDIVLVDNGEKRTISAKGISTMFEVLNGGKLTFASSSTGKLTVDGAGGGGQMNHSGRIVCCYGTFVLDGANICNADSVGNYSGVVYISGPGSLFEMRSGEIRDNEVSGGGLTTYNATVYAAAGARLNISGGKITENKANDVREQGYTTAGILARSDEGPVEIAMTGGEISHNMSAGQENGGGGVWLCADTWNYGYQKHPVTMTMSGDAKIINNTADYGGGGVFVFGNAVFTMNGGEISGNTVIDGMGGGVATYDYLKNTNQPDSYIDTWEQYVHTEFTMNSGVISNNTAGREDAGVGGNDGGCGGGVYIASNHVQLRGGKIVNNRAARQGGGVYVGSTPYKLFVYDALVTQNSAEILGGGMWLCPTGSAESYVKNGGAIFDNICDGAGDDIASLPKTGGATLSLTNRLLGDWLVHWYEDGLIKEDSGALGLPAEDALRYPDTALLGGRITSTENLALKAVVAQEGKRVAEEAAKLVISGNTAPRGGGIGTNGAVIFNQYPVEYPTVNVSVVKKWAQDDMNHPKNVTVYLYQDGQKIDEKVLCDENDWTFIFQDLPKYQGNALEQDTEKIESQYTIEEEAVEGYTGTVTQAADNQYVFTVTNDKEMPKSGNLSVQKILAGNAAEPDREFHFTILLSEKSISGSYGELDFENGKALVTLKGGEHRTATNLPAGISYTVTESEENQDGYVTTSTGAAGIVQEGQTVEAIFTNTRAIITPEPDAHAGSLKIAKTVSGSGADAEKKFAFSVKLSDSKDIPLSGDYAYTGSSSMAGSATPEQGVLAFGVDGTAEIELSHGQWITIEGLPAGTKYRVSESNNEGYSVITPNGTEGVIQKAGESSVLFENHKSEAPPPSDPADTHVPQEPSRTGADNSFWAPSLLMVISLCSFVLLLLDSRKYRYQPEHLQKH</sequence>
<dbReference type="PANTHER" id="PTHR11319">
    <property type="entry name" value="G PROTEIN-COUPLED RECEPTOR-RELATED"/>
    <property type="match status" value="1"/>
</dbReference>
<feature type="region of interest" description="Disordered" evidence="1">
    <location>
        <begin position="1056"/>
        <end position="1080"/>
    </location>
</feature>
<dbReference type="InterPro" id="IPR006626">
    <property type="entry name" value="PbH1"/>
</dbReference>
<dbReference type="SUPFAM" id="SSF49478">
    <property type="entry name" value="Cna protein B-type domain"/>
    <property type="match status" value="1"/>
</dbReference>
<dbReference type="Gene3D" id="2.60.40.1140">
    <property type="entry name" value="Collagen-binding surface protein Cna, B-type domain"/>
    <property type="match status" value="3"/>
</dbReference>
<evidence type="ECO:0000259" key="5">
    <source>
        <dbReference type="Pfam" id="PF24547"/>
    </source>
</evidence>
<organism evidence="6 7">
    <name type="scientific">Hydrogeniiclostridium mannosilyticum</name>
    <dbReference type="NCBI Taxonomy" id="2764322"/>
    <lineage>
        <taxon>Bacteria</taxon>
        <taxon>Bacillati</taxon>
        <taxon>Bacillota</taxon>
        <taxon>Clostridia</taxon>
        <taxon>Eubacteriales</taxon>
        <taxon>Acutalibacteraceae</taxon>
        <taxon>Hydrogeniiclostridium</taxon>
    </lineage>
</organism>
<dbReference type="EMBL" id="QLYR01000003">
    <property type="protein sequence ID" value="RAQ29190.1"/>
    <property type="molecule type" value="Genomic_DNA"/>
</dbReference>
<reference evidence="6 7" key="1">
    <citation type="submission" date="2018-06" db="EMBL/GenBank/DDBJ databases">
        <title>Noncontiguous genome sequence of Ruminococcaceae bacterium ASD2818.</title>
        <authorList>
            <person name="Chaplin A.V."/>
            <person name="Sokolova S.R."/>
            <person name="Kochetkova T.O."/>
            <person name="Goltsov A.Y."/>
            <person name="Trofimov D.Y."/>
            <person name="Efimov B.A."/>
        </authorList>
    </citation>
    <scope>NUCLEOTIDE SEQUENCE [LARGE SCALE GENOMIC DNA]</scope>
    <source>
        <strain evidence="6 7">ASD2818</strain>
    </source>
</reference>
<evidence type="ECO:0000256" key="1">
    <source>
        <dbReference type="SAM" id="MobiDB-lite"/>
    </source>
</evidence>
<accession>A0A328UFJ2</accession>
<evidence type="ECO:0008006" key="8">
    <source>
        <dbReference type="Google" id="ProtNLM"/>
    </source>
</evidence>
<feature type="signal peptide" evidence="3">
    <location>
        <begin position="1"/>
        <end position="30"/>
    </location>
</feature>
<dbReference type="InterPro" id="IPR055382">
    <property type="entry name" value="DUF7601"/>
</dbReference>
<comment type="caution">
    <text evidence="6">The sequence shown here is derived from an EMBL/GenBank/DDBJ whole genome shotgun (WGS) entry which is preliminary data.</text>
</comment>
<feature type="domain" description="DUF7601" evidence="5">
    <location>
        <begin position="937"/>
        <end position="1058"/>
    </location>
</feature>
<keyword evidence="2" id="KW-0472">Membrane</keyword>
<keyword evidence="3" id="KW-0732">Signal</keyword>
<dbReference type="Proteomes" id="UP000249377">
    <property type="component" value="Unassembled WGS sequence"/>
</dbReference>
<dbReference type="PANTHER" id="PTHR11319:SF35">
    <property type="entry name" value="OUTER MEMBRANE PROTEIN PMPC-RELATED"/>
    <property type="match status" value="1"/>
</dbReference>